<dbReference type="Proteomes" id="UP000076727">
    <property type="component" value="Unassembled WGS sequence"/>
</dbReference>
<evidence type="ECO:0000313" key="2">
    <source>
        <dbReference type="Proteomes" id="UP000076727"/>
    </source>
</evidence>
<keyword evidence="2" id="KW-1185">Reference proteome</keyword>
<name>A0A165L9K1_9APHY</name>
<accession>A0A165L9K1</accession>
<protein>
    <submittedName>
        <fullName evidence="1">Uncharacterized protein</fullName>
    </submittedName>
</protein>
<sequence>MRTSLLHVSQHSSLQLEVARSGGAWRRAEALIRRPPLSAIIRQPTLRIISALGHKAVAARGPPFPGYGLPNPCRCGCVAKRHHRWQAMCIKCSMLLTSSIRFTALEAPSQKPISSCTRSAGAPDLTQIVLANKDMASPLLSRNLCAFLS</sequence>
<dbReference type="AlphaFoldDB" id="A0A165L9K1"/>
<dbReference type="EMBL" id="KV429140">
    <property type="protein sequence ID" value="KZT64124.1"/>
    <property type="molecule type" value="Genomic_DNA"/>
</dbReference>
<proteinExistence type="predicted"/>
<evidence type="ECO:0000313" key="1">
    <source>
        <dbReference type="EMBL" id="KZT64124.1"/>
    </source>
</evidence>
<reference evidence="1 2" key="1">
    <citation type="journal article" date="2016" name="Mol. Biol. Evol.">
        <title>Comparative Genomics of Early-Diverging Mushroom-Forming Fungi Provides Insights into the Origins of Lignocellulose Decay Capabilities.</title>
        <authorList>
            <person name="Nagy L.G."/>
            <person name="Riley R."/>
            <person name="Tritt A."/>
            <person name="Adam C."/>
            <person name="Daum C."/>
            <person name="Floudas D."/>
            <person name="Sun H."/>
            <person name="Yadav J.S."/>
            <person name="Pangilinan J."/>
            <person name="Larsson K.H."/>
            <person name="Matsuura K."/>
            <person name="Barry K."/>
            <person name="Labutti K."/>
            <person name="Kuo R."/>
            <person name="Ohm R.A."/>
            <person name="Bhattacharya S.S."/>
            <person name="Shirouzu T."/>
            <person name="Yoshinaga Y."/>
            <person name="Martin F.M."/>
            <person name="Grigoriev I.V."/>
            <person name="Hibbett D.S."/>
        </authorList>
    </citation>
    <scope>NUCLEOTIDE SEQUENCE [LARGE SCALE GENOMIC DNA]</scope>
    <source>
        <strain evidence="1 2">L-15889</strain>
    </source>
</reference>
<gene>
    <name evidence="1" type="ORF">DAEQUDRAFT_52580</name>
</gene>
<organism evidence="1 2">
    <name type="scientific">Daedalea quercina L-15889</name>
    <dbReference type="NCBI Taxonomy" id="1314783"/>
    <lineage>
        <taxon>Eukaryota</taxon>
        <taxon>Fungi</taxon>
        <taxon>Dikarya</taxon>
        <taxon>Basidiomycota</taxon>
        <taxon>Agaricomycotina</taxon>
        <taxon>Agaricomycetes</taxon>
        <taxon>Polyporales</taxon>
        <taxon>Fomitopsis</taxon>
    </lineage>
</organism>